<name>A0A4Y7WKN2_9BACI</name>
<organism evidence="2 3">
    <name type="scientific">Shouchella lehensis</name>
    <dbReference type="NCBI Taxonomy" id="300825"/>
    <lineage>
        <taxon>Bacteria</taxon>
        <taxon>Bacillati</taxon>
        <taxon>Bacillota</taxon>
        <taxon>Bacilli</taxon>
        <taxon>Bacillales</taxon>
        <taxon>Bacillaceae</taxon>
        <taxon>Shouchella</taxon>
    </lineage>
</organism>
<comment type="caution">
    <text evidence="2">The sequence shown here is derived from an EMBL/GenBank/DDBJ whole genome shotgun (WGS) entry which is preliminary data.</text>
</comment>
<feature type="transmembrane region" description="Helical" evidence="1">
    <location>
        <begin position="38"/>
        <end position="56"/>
    </location>
</feature>
<gene>
    <name evidence="2" type="ORF">E2L03_06410</name>
</gene>
<sequence>MNKVLAFSILGMSLAAAVLIIATPFLFDPPYGNGLKMVVAGSTIVFVIFCIMTLTLRRRLNHEKE</sequence>
<dbReference type="EMBL" id="SNUX01000002">
    <property type="protein sequence ID" value="TES49118.1"/>
    <property type="molecule type" value="Genomic_DNA"/>
</dbReference>
<keyword evidence="1" id="KW-0472">Membrane</keyword>
<evidence type="ECO:0000313" key="3">
    <source>
        <dbReference type="Proteomes" id="UP000298210"/>
    </source>
</evidence>
<accession>A0A4Y7WKN2</accession>
<proteinExistence type="predicted"/>
<keyword evidence="1" id="KW-0812">Transmembrane</keyword>
<keyword evidence="1" id="KW-1133">Transmembrane helix</keyword>
<dbReference type="AlphaFoldDB" id="A0A4Y7WKN2"/>
<dbReference type="Proteomes" id="UP000298210">
    <property type="component" value="Unassembled WGS sequence"/>
</dbReference>
<evidence type="ECO:0000313" key="2">
    <source>
        <dbReference type="EMBL" id="TES49118.1"/>
    </source>
</evidence>
<reference evidence="2 3" key="1">
    <citation type="submission" date="2019-03" db="EMBL/GenBank/DDBJ databases">
        <authorList>
            <person name="Liu G."/>
        </authorList>
    </citation>
    <scope>NUCLEOTIDE SEQUENCE [LARGE SCALE GENOMIC DNA]</scope>
    <source>
        <strain evidence="2 3">DSM 19099</strain>
    </source>
</reference>
<evidence type="ECO:0000256" key="1">
    <source>
        <dbReference type="SAM" id="Phobius"/>
    </source>
</evidence>
<dbReference type="RefSeq" id="WP_134258738.1">
    <property type="nucleotide sequence ID" value="NZ_LDIM01000004.1"/>
</dbReference>
<protein>
    <submittedName>
        <fullName evidence="2">Uncharacterized protein</fullName>
    </submittedName>
</protein>